<keyword evidence="2" id="KW-1185">Reference proteome</keyword>
<accession>A0A0M2V7B3</accession>
<protein>
    <submittedName>
        <fullName evidence="1">Uncharacterized protein</fullName>
    </submittedName>
</protein>
<comment type="caution">
    <text evidence="1">The sequence shown here is derived from an EMBL/GenBank/DDBJ whole genome shotgun (WGS) entry which is preliminary data.</text>
</comment>
<proteinExistence type="predicted"/>
<evidence type="ECO:0000313" key="2">
    <source>
        <dbReference type="Proteomes" id="UP000034228"/>
    </source>
</evidence>
<organism evidence="1 2">
    <name type="scientific">Arsukibacterium ikkense</name>
    <dbReference type="NCBI Taxonomy" id="336831"/>
    <lineage>
        <taxon>Bacteria</taxon>
        <taxon>Pseudomonadati</taxon>
        <taxon>Pseudomonadota</taxon>
        <taxon>Gammaproteobacteria</taxon>
        <taxon>Chromatiales</taxon>
        <taxon>Chromatiaceae</taxon>
        <taxon>Arsukibacterium</taxon>
    </lineage>
</organism>
<gene>
    <name evidence="1" type="ORF">WG68_04170</name>
</gene>
<name>A0A0M2V7B3_9GAMM</name>
<sequence>MPRYVGLPQPQWLEAANTPAIFVDYVRSFVMPVARNAVNTKQTTARSALKLVVIAQRLAEQWPRKLLTSLTMSWL</sequence>
<dbReference type="Proteomes" id="UP000034228">
    <property type="component" value="Unassembled WGS sequence"/>
</dbReference>
<reference evidence="1 2" key="1">
    <citation type="submission" date="2015-03" db="EMBL/GenBank/DDBJ databases">
        <title>Draft genome sequences of two protease-producing strains of Arsukibacterium isolated from two cold and alkaline environments.</title>
        <authorList>
            <person name="Lylloff J.E."/>
            <person name="Skov L.B."/>
            <person name="Jepsen M."/>
            <person name="Hallin P.F."/>
            <person name="Sorensen S.J."/>
            <person name="Stougaard P."/>
            <person name="Glaring M.A."/>
        </authorList>
    </citation>
    <scope>NUCLEOTIDE SEQUENCE [LARGE SCALE GENOMIC DNA]</scope>
    <source>
        <strain evidence="1 2">GCM72</strain>
    </source>
</reference>
<dbReference type="AlphaFoldDB" id="A0A0M2V7B3"/>
<dbReference type="EMBL" id="LAHO01000003">
    <property type="protein sequence ID" value="KKO46516.1"/>
    <property type="molecule type" value="Genomic_DNA"/>
</dbReference>
<evidence type="ECO:0000313" key="1">
    <source>
        <dbReference type="EMBL" id="KKO46516.1"/>
    </source>
</evidence>